<feature type="signal peptide" evidence="2">
    <location>
        <begin position="1"/>
        <end position="18"/>
    </location>
</feature>
<organism evidence="3 4">
    <name type="scientific">Synchytrium endobioticum</name>
    <dbReference type="NCBI Taxonomy" id="286115"/>
    <lineage>
        <taxon>Eukaryota</taxon>
        <taxon>Fungi</taxon>
        <taxon>Fungi incertae sedis</taxon>
        <taxon>Chytridiomycota</taxon>
        <taxon>Chytridiomycota incertae sedis</taxon>
        <taxon>Chytridiomycetes</taxon>
        <taxon>Synchytriales</taxon>
        <taxon>Synchytriaceae</taxon>
        <taxon>Synchytrium</taxon>
    </lineage>
</organism>
<evidence type="ECO:0000256" key="2">
    <source>
        <dbReference type="SAM" id="SignalP"/>
    </source>
</evidence>
<dbReference type="Proteomes" id="UP000317494">
    <property type="component" value="Unassembled WGS sequence"/>
</dbReference>
<keyword evidence="4" id="KW-1185">Reference proteome</keyword>
<evidence type="ECO:0000313" key="3">
    <source>
        <dbReference type="EMBL" id="TPX44644.1"/>
    </source>
</evidence>
<name>A0A507CZP6_9FUNG</name>
<reference evidence="3 4" key="1">
    <citation type="journal article" date="2019" name="Sci. Rep.">
        <title>Comparative genomics of chytrid fungi reveal insights into the obligate biotrophic and pathogenic lifestyle of Synchytrium endobioticum.</title>
        <authorList>
            <person name="van de Vossenberg B.T.L.H."/>
            <person name="Warris S."/>
            <person name="Nguyen H.D.T."/>
            <person name="van Gent-Pelzer M.P.E."/>
            <person name="Joly D.L."/>
            <person name="van de Geest H.C."/>
            <person name="Bonants P.J.M."/>
            <person name="Smith D.S."/>
            <person name="Levesque C.A."/>
            <person name="van der Lee T.A.J."/>
        </authorList>
    </citation>
    <scope>NUCLEOTIDE SEQUENCE [LARGE SCALE GENOMIC DNA]</scope>
    <source>
        <strain evidence="3 4">MB42</strain>
    </source>
</reference>
<feature type="region of interest" description="Disordered" evidence="1">
    <location>
        <begin position="200"/>
        <end position="229"/>
    </location>
</feature>
<gene>
    <name evidence="3" type="ORF">SeMB42_g04254</name>
</gene>
<evidence type="ECO:0000256" key="1">
    <source>
        <dbReference type="SAM" id="MobiDB-lite"/>
    </source>
</evidence>
<keyword evidence="2" id="KW-0732">Signal</keyword>
<evidence type="ECO:0000313" key="4">
    <source>
        <dbReference type="Proteomes" id="UP000317494"/>
    </source>
</evidence>
<dbReference type="STRING" id="286115.A0A507CZP6"/>
<proteinExistence type="predicted"/>
<dbReference type="VEuPathDB" id="FungiDB:SeMB42_g04254"/>
<feature type="compositionally biased region" description="Pro residues" evidence="1">
    <location>
        <begin position="202"/>
        <end position="218"/>
    </location>
</feature>
<accession>A0A507CZP6</accession>
<feature type="chain" id="PRO_5021363501" evidence="2">
    <location>
        <begin position="19"/>
        <end position="309"/>
    </location>
</feature>
<dbReference type="AlphaFoldDB" id="A0A507CZP6"/>
<comment type="caution">
    <text evidence="3">The sequence shown here is derived from an EMBL/GenBank/DDBJ whole genome shotgun (WGS) entry which is preliminary data.</text>
</comment>
<dbReference type="EMBL" id="QEAN01000168">
    <property type="protein sequence ID" value="TPX44644.1"/>
    <property type="molecule type" value="Genomic_DNA"/>
</dbReference>
<sequence>MKLASLYVVAGLAAVATAQTCGNNLLIDDFRTGGRPLTGPAGADRVYDLAGGDYGGFGLRQMLTIANGQGSIVPDNTAAGLNGENYFFVKFDPNACFDATKYTGVQIDFTFPPNADFEITYTQAAPNCVDRHVDSVYKKLSDYIVPNGQPQSVFLPFSDFNRNINGTDFDLQHIKDLTFLRFLPSQVQYTFDKIELIAPCNAPQPPTPQPPTPQPSTPQSPTTDHSNNPKKINFIVPKKLLEIIPKKLDFIIPKKVEVITPKVEVTVTKDNKNKDSGCGIFGCRDNKNSGCGIFGCRENKESRCGRFRC</sequence>
<protein>
    <submittedName>
        <fullName evidence="3">Uncharacterized protein</fullName>
    </submittedName>
</protein>